<comment type="similarity">
    <text evidence="4">Belongs to the cyclin family.</text>
</comment>
<dbReference type="InterPro" id="IPR039361">
    <property type="entry name" value="Cyclin"/>
</dbReference>
<evidence type="ECO:0000313" key="8">
    <source>
        <dbReference type="EnsemblMetazoa" id="XP_022669565"/>
    </source>
</evidence>
<evidence type="ECO:0000256" key="3">
    <source>
        <dbReference type="ARBA" id="ARBA00023306"/>
    </source>
</evidence>
<reference evidence="8" key="1">
    <citation type="submission" date="2021-01" db="UniProtKB">
        <authorList>
            <consortium name="EnsemblMetazoa"/>
        </authorList>
    </citation>
    <scope>IDENTIFICATION</scope>
</reference>
<dbReference type="OMA" id="QINEYSY"/>
<accession>A0A7M7KRF8</accession>
<evidence type="ECO:0000256" key="2">
    <source>
        <dbReference type="ARBA" id="ARBA00023127"/>
    </source>
</evidence>
<evidence type="ECO:0000256" key="1">
    <source>
        <dbReference type="ARBA" id="ARBA00022618"/>
    </source>
</evidence>
<keyword evidence="2 4" id="KW-0195">Cyclin</keyword>
<dbReference type="SUPFAM" id="SSF47954">
    <property type="entry name" value="Cyclin-like"/>
    <property type="match status" value="2"/>
</dbReference>
<sequence>MTPTKETPQKRHYRESMSSREANTPEVNMMRSYLIRLPRAMPRQLRWVMGDDLWSVIHSKQSRSRGPENLPRILRNHPALKPQMRAILLDWIIEVCEVYNQLRDTYYLAMDLFDRYLLTTENLPKEQLQLVGVACLFIAGKMEEIYPPQINEYSYVSDGACEDRQIIAKELAILTALKWDICPMTPNNWLTLFLQLSQLSPSISGNTEVSCLDSSTGDLLKSNICPQDFTACAQLLDLCTLCMDSVCFSPLHLAASVIAHTLGCDEMEKVSGLNQNAINHCYQWMQPFVLTLREQSLLRPAATVNFNKQVHNVNLSLLERAQSMRHILHGKQSGNATHNNTPGIATPMKTPTSTRKRSFHDDIMTPPSTTKLMRLNDEDRR</sequence>
<dbReference type="InterPro" id="IPR004367">
    <property type="entry name" value="Cyclin_C-dom"/>
</dbReference>
<evidence type="ECO:0000313" key="9">
    <source>
        <dbReference type="Proteomes" id="UP000594260"/>
    </source>
</evidence>
<feature type="compositionally biased region" description="Polar residues" evidence="5">
    <location>
        <begin position="332"/>
        <end position="353"/>
    </location>
</feature>
<dbReference type="RefSeq" id="XP_022669565.1">
    <property type="nucleotide sequence ID" value="XM_022813830.1"/>
</dbReference>
<dbReference type="GO" id="GO:0051301">
    <property type="term" value="P:cell division"/>
    <property type="evidence" value="ECO:0007669"/>
    <property type="project" value="UniProtKB-KW"/>
</dbReference>
<feature type="domain" description="Cyclin C-terminal" evidence="7">
    <location>
        <begin position="184"/>
        <end position="321"/>
    </location>
</feature>
<organism evidence="8 9">
    <name type="scientific">Varroa destructor</name>
    <name type="common">Honeybee mite</name>
    <dbReference type="NCBI Taxonomy" id="109461"/>
    <lineage>
        <taxon>Eukaryota</taxon>
        <taxon>Metazoa</taxon>
        <taxon>Ecdysozoa</taxon>
        <taxon>Arthropoda</taxon>
        <taxon>Chelicerata</taxon>
        <taxon>Arachnida</taxon>
        <taxon>Acari</taxon>
        <taxon>Parasitiformes</taxon>
        <taxon>Mesostigmata</taxon>
        <taxon>Gamasina</taxon>
        <taxon>Dermanyssoidea</taxon>
        <taxon>Varroidae</taxon>
        <taxon>Varroa</taxon>
    </lineage>
</organism>
<evidence type="ECO:0000259" key="6">
    <source>
        <dbReference type="SMART" id="SM00385"/>
    </source>
</evidence>
<feature type="region of interest" description="Disordered" evidence="5">
    <location>
        <begin position="1"/>
        <end position="22"/>
    </location>
</feature>
<evidence type="ECO:0000256" key="4">
    <source>
        <dbReference type="RuleBase" id="RU000383"/>
    </source>
</evidence>
<dbReference type="InParanoid" id="A0A7M7KRF8"/>
<dbReference type="Pfam" id="PF00134">
    <property type="entry name" value="Cyclin_N"/>
    <property type="match status" value="1"/>
</dbReference>
<dbReference type="Proteomes" id="UP000594260">
    <property type="component" value="Unplaced"/>
</dbReference>
<proteinExistence type="inferred from homology"/>
<evidence type="ECO:0000256" key="5">
    <source>
        <dbReference type="SAM" id="MobiDB-lite"/>
    </source>
</evidence>
<dbReference type="InterPro" id="IPR036915">
    <property type="entry name" value="Cyclin-like_sf"/>
</dbReference>
<dbReference type="InterPro" id="IPR013763">
    <property type="entry name" value="Cyclin-like_dom"/>
</dbReference>
<dbReference type="OrthoDB" id="5590282at2759"/>
<evidence type="ECO:0008006" key="10">
    <source>
        <dbReference type="Google" id="ProtNLM"/>
    </source>
</evidence>
<feature type="region of interest" description="Disordered" evidence="5">
    <location>
        <begin position="331"/>
        <end position="381"/>
    </location>
</feature>
<dbReference type="Gene3D" id="1.10.472.10">
    <property type="entry name" value="Cyclin-like"/>
    <property type="match status" value="2"/>
</dbReference>
<dbReference type="KEGG" id="vde:111253806"/>
<dbReference type="EnsemblMetazoa" id="XM_022813829">
    <property type="protein sequence ID" value="XP_022669564"/>
    <property type="gene ID" value="LOC111253806"/>
</dbReference>
<dbReference type="SMART" id="SM00385">
    <property type="entry name" value="CYCLIN"/>
    <property type="match status" value="1"/>
</dbReference>
<feature type="domain" description="Cyclin-like" evidence="6">
    <location>
        <begin position="90"/>
        <end position="175"/>
    </location>
</feature>
<keyword evidence="3" id="KW-0131">Cell cycle</keyword>
<evidence type="ECO:0000259" key="7">
    <source>
        <dbReference type="SMART" id="SM01332"/>
    </source>
</evidence>
<dbReference type="EnsemblMetazoa" id="XM_022813830">
    <property type="protein sequence ID" value="XP_022669565"/>
    <property type="gene ID" value="LOC111253806"/>
</dbReference>
<dbReference type="PANTHER" id="PTHR10177">
    <property type="entry name" value="CYCLINS"/>
    <property type="match status" value="1"/>
</dbReference>
<dbReference type="GeneID" id="111253806"/>
<dbReference type="AlphaFoldDB" id="A0A7M7KRF8"/>
<dbReference type="RefSeq" id="XP_022669564.1">
    <property type="nucleotide sequence ID" value="XM_022813829.1"/>
</dbReference>
<protein>
    <recommendedName>
        <fullName evidence="10">Cyclin N-terminal domain-containing protein</fullName>
    </recommendedName>
</protein>
<dbReference type="FunFam" id="1.10.472.10:FF:000001">
    <property type="entry name" value="G2/mitotic-specific cyclin"/>
    <property type="match status" value="1"/>
</dbReference>
<dbReference type="InterPro" id="IPR006671">
    <property type="entry name" value="Cyclin_N"/>
</dbReference>
<dbReference type="Pfam" id="PF02984">
    <property type="entry name" value="Cyclin_C"/>
    <property type="match status" value="1"/>
</dbReference>
<name>A0A7M7KRF8_VARDE</name>
<keyword evidence="1" id="KW-0132">Cell division</keyword>
<dbReference type="SMART" id="SM01332">
    <property type="entry name" value="Cyclin_C"/>
    <property type="match status" value="1"/>
</dbReference>
<keyword evidence="9" id="KW-1185">Reference proteome</keyword>